<dbReference type="EMBL" id="SNZR01000014">
    <property type="protein sequence ID" value="TDR89211.1"/>
    <property type="molecule type" value="Genomic_DNA"/>
</dbReference>
<comment type="caution">
    <text evidence="1">The sequence shown here is derived from an EMBL/GenBank/DDBJ whole genome shotgun (WGS) entry which is preliminary data.</text>
</comment>
<dbReference type="InterPro" id="IPR021074">
    <property type="entry name" value="Formate_DH_dsu"/>
</dbReference>
<evidence type="ECO:0000313" key="1">
    <source>
        <dbReference type="EMBL" id="TDR89211.1"/>
    </source>
</evidence>
<dbReference type="OrthoDB" id="7409377at2"/>
<reference evidence="1 2" key="1">
    <citation type="submission" date="2019-03" db="EMBL/GenBank/DDBJ databases">
        <title>Genomic Encyclopedia of Type Strains, Phase IV (KMG-IV): sequencing the most valuable type-strain genomes for metagenomic binning, comparative biology and taxonomic classification.</title>
        <authorList>
            <person name="Goeker M."/>
        </authorList>
    </citation>
    <scope>NUCLEOTIDE SEQUENCE [LARGE SCALE GENOMIC DNA]</scope>
    <source>
        <strain evidence="1 2">DSM 25903</strain>
    </source>
</reference>
<protein>
    <submittedName>
        <fullName evidence="1">Formate dehydrogenase subunit delta</fullName>
    </submittedName>
</protein>
<evidence type="ECO:0000313" key="2">
    <source>
        <dbReference type="Proteomes" id="UP000295122"/>
    </source>
</evidence>
<accession>A0A4R7BUN3</accession>
<name>A0A4R7BUN3_9HYPH</name>
<sequence>MTDAAPKLARMANQIAAFFRSYPEEEAVKGVHGHIKSFWSPRMRLDLAARLDDPDLPVDPLVRAAFAMDPELGTPRLPASTR</sequence>
<dbReference type="Proteomes" id="UP000295122">
    <property type="component" value="Unassembled WGS sequence"/>
</dbReference>
<proteinExistence type="predicted"/>
<gene>
    <name evidence="1" type="ORF">EV668_3700</name>
</gene>
<dbReference type="AlphaFoldDB" id="A0A4R7BUN3"/>
<keyword evidence="2" id="KW-1185">Reference proteome</keyword>
<dbReference type="Pfam" id="PF11390">
    <property type="entry name" value="FdsD"/>
    <property type="match status" value="1"/>
</dbReference>
<organism evidence="1 2">
    <name type="scientific">Enterovirga rhinocerotis</name>
    <dbReference type="NCBI Taxonomy" id="1339210"/>
    <lineage>
        <taxon>Bacteria</taxon>
        <taxon>Pseudomonadati</taxon>
        <taxon>Pseudomonadota</taxon>
        <taxon>Alphaproteobacteria</taxon>
        <taxon>Hyphomicrobiales</taxon>
        <taxon>Methylobacteriaceae</taxon>
        <taxon>Enterovirga</taxon>
    </lineage>
</organism>
<dbReference type="RefSeq" id="WP_133772750.1">
    <property type="nucleotide sequence ID" value="NZ_SNZR01000014.1"/>
</dbReference>